<evidence type="ECO:0000256" key="10">
    <source>
        <dbReference type="PROSITE-ProRule" id="PRU01360"/>
    </source>
</evidence>
<dbReference type="InterPro" id="IPR037066">
    <property type="entry name" value="Plug_dom_sf"/>
</dbReference>
<dbReference type="InterPro" id="IPR036942">
    <property type="entry name" value="Beta-barrel_TonB_sf"/>
</dbReference>
<dbReference type="PANTHER" id="PTHR30069">
    <property type="entry name" value="TONB-DEPENDENT OUTER MEMBRANE RECEPTOR"/>
    <property type="match status" value="1"/>
</dbReference>
<feature type="domain" description="TonB-dependent receptor plug" evidence="14">
    <location>
        <begin position="49"/>
        <end position="155"/>
    </location>
</feature>
<feature type="chain" id="PRO_5015722687" evidence="12">
    <location>
        <begin position="25"/>
        <end position="621"/>
    </location>
</feature>
<dbReference type="Pfam" id="PF00593">
    <property type="entry name" value="TonB_dep_Rec_b-barrel"/>
    <property type="match status" value="1"/>
</dbReference>
<dbReference type="CDD" id="cd01347">
    <property type="entry name" value="ligand_gated_channel"/>
    <property type="match status" value="1"/>
</dbReference>
<dbReference type="GO" id="GO:0006811">
    <property type="term" value="P:monoatomic ion transport"/>
    <property type="evidence" value="ECO:0007669"/>
    <property type="project" value="UniProtKB-KW"/>
</dbReference>
<comment type="similarity">
    <text evidence="10 11">Belongs to the TonB-dependent receptor family.</text>
</comment>
<accession>A0A2T4J8Z6</accession>
<evidence type="ECO:0000256" key="7">
    <source>
        <dbReference type="ARBA" id="ARBA00023077"/>
    </source>
</evidence>
<evidence type="ECO:0000313" key="15">
    <source>
        <dbReference type="EMBL" id="PTE14333.1"/>
    </source>
</evidence>
<evidence type="ECO:0000256" key="12">
    <source>
        <dbReference type="SAM" id="SignalP"/>
    </source>
</evidence>
<dbReference type="SUPFAM" id="SSF56935">
    <property type="entry name" value="Porins"/>
    <property type="match status" value="1"/>
</dbReference>
<proteinExistence type="inferred from homology"/>
<evidence type="ECO:0000256" key="4">
    <source>
        <dbReference type="ARBA" id="ARBA00022692"/>
    </source>
</evidence>
<evidence type="ECO:0000256" key="2">
    <source>
        <dbReference type="ARBA" id="ARBA00022448"/>
    </source>
</evidence>
<keyword evidence="2 10" id="KW-0813">Transport</keyword>
<evidence type="ECO:0000256" key="8">
    <source>
        <dbReference type="ARBA" id="ARBA00023136"/>
    </source>
</evidence>
<evidence type="ECO:0000256" key="6">
    <source>
        <dbReference type="ARBA" id="ARBA00023065"/>
    </source>
</evidence>
<dbReference type="GO" id="GO:0015889">
    <property type="term" value="P:cobalamin transport"/>
    <property type="evidence" value="ECO:0007669"/>
    <property type="project" value="TreeGrafter"/>
</dbReference>
<dbReference type="InterPro" id="IPR000531">
    <property type="entry name" value="Beta-barrel_TonB"/>
</dbReference>
<dbReference type="InterPro" id="IPR012910">
    <property type="entry name" value="Plug_dom"/>
</dbReference>
<evidence type="ECO:0000256" key="3">
    <source>
        <dbReference type="ARBA" id="ARBA00022452"/>
    </source>
</evidence>
<dbReference type="InterPro" id="IPR039426">
    <property type="entry name" value="TonB-dep_rcpt-like"/>
</dbReference>
<dbReference type="Gene3D" id="2.40.170.20">
    <property type="entry name" value="TonB-dependent receptor, beta-barrel domain"/>
    <property type="match status" value="1"/>
</dbReference>
<gene>
    <name evidence="15" type="ORF">C5F44_10070</name>
</gene>
<dbReference type="AlphaFoldDB" id="A0A2T4J8Z6"/>
<evidence type="ECO:0000259" key="14">
    <source>
        <dbReference type="Pfam" id="PF07715"/>
    </source>
</evidence>
<evidence type="ECO:0000259" key="13">
    <source>
        <dbReference type="Pfam" id="PF00593"/>
    </source>
</evidence>
<feature type="domain" description="TonB-dependent receptor-like beta-barrel" evidence="13">
    <location>
        <begin position="199"/>
        <end position="595"/>
    </location>
</feature>
<evidence type="ECO:0000256" key="5">
    <source>
        <dbReference type="ARBA" id="ARBA00022729"/>
    </source>
</evidence>
<evidence type="ECO:0000256" key="11">
    <source>
        <dbReference type="RuleBase" id="RU003357"/>
    </source>
</evidence>
<sequence>MYGISRIALISALAASGLAAPALAADDDDSLLLGTITITASTEPVELGRTGATVDVVTADDLKKSGDQSVATLLARLPGVSMSRNGGLGTSTALRLRGLSGPYIGVRIDGIDVSDPSGTQCAYDFGSTTSGGISRIEVLRGSQSALFGSEAIGGVVDITTFRATEEGTSAQIGVEAGSNATYSGTASVAMKTDRVELAFSASRTITDGISSYAYGTEDDAFRSTTLTFFGAYQVSDTLRVGMSLLHRDSFTEFDDQTADNGNIENGKLRGGRIFAQLQTGAVTHELSYAHTDSKRDYSYPTGWYSETSFDGGREQLAYLGKWKASEQLSLNWGLDRTKETFDGSSTSMFGTALDGGKATTKSVFAELLYAPDPSLDISLAVRHDDHETFGGYDTGRLALAWRPADDWIIRAVASTGFRAPSLYELYSVDYGNPALQPETSTNFELGAEYLFSADSSLQVTLFHTEIEDRIQWAGGAYNQVPGTTTTKGVEVTGRAALAPGWSMFGNYTYTDATNVNGGVETVALRVPRHDLTLGVEGQITDRLSGLVTVQHVADYWDAGLWPAPASRLKDYTVANLTVSYEVNDQTEAYLRVENLFDEDYQTVRNYGQPGRSVYLGMRTSF</sequence>
<dbReference type="RefSeq" id="WP_107673404.1">
    <property type="nucleotide sequence ID" value="NZ_PZKE01000008.1"/>
</dbReference>
<organism evidence="15 16">
    <name type="scientific">Fuscovulum blasticum DSM 2131</name>
    <dbReference type="NCBI Taxonomy" id="1188250"/>
    <lineage>
        <taxon>Bacteria</taxon>
        <taxon>Pseudomonadati</taxon>
        <taxon>Pseudomonadota</taxon>
        <taxon>Alphaproteobacteria</taxon>
        <taxon>Rhodobacterales</taxon>
        <taxon>Paracoccaceae</taxon>
        <taxon>Pseudogemmobacter</taxon>
    </lineage>
</organism>
<name>A0A2T4J8Z6_FUSBL</name>
<comment type="subcellular location">
    <subcellularLocation>
        <location evidence="1 10">Cell outer membrane</location>
        <topology evidence="1 10">Multi-pass membrane protein</topology>
    </subcellularLocation>
</comment>
<dbReference type="Proteomes" id="UP000241362">
    <property type="component" value="Unassembled WGS sequence"/>
</dbReference>
<dbReference type="PROSITE" id="PS52016">
    <property type="entry name" value="TONB_DEPENDENT_REC_3"/>
    <property type="match status" value="1"/>
</dbReference>
<keyword evidence="16" id="KW-1185">Reference proteome</keyword>
<reference evidence="15 16" key="1">
    <citation type="submission" date="2018-03" db="EMBL/GenBank/DDBJ databases">
        <title>Rhodobacter blasticus.</title>
        <authorList>
            <person name="Meyer T.E."/>
            <person name="Miller S."/>
            <person name="Lodha T."/>
            <person name="Gandham S."/>
            <person name="Chintalapati S."/>
            <person name="Chintalapati V.R."/>
        </authorList>
    </citation>
    <scope>NUCLEOTIDE SEQUENCE [LARGE SCALE GENOMIC DNA]</scope>
    <source>
        <strain evidence="15 16">DSM 2131</strain>
    </source>
</reference>
<feature type="signal peptide" evidence="12">
    <location>
        <begin position="1"/>
        <end position="24"/>
    </location>
</feature>
<keyword evidence="8 10" id="KW-0472">Membrane</keyword>
<keyword evidence="6" id="KW-0406">Ion transport</keyword>
<protein>
    <submittedName>
        <fullName evidence="15">TonB-dependent receptor</fullName>
    </submittedName>
</protein>
<dbReference type="Gene3D" id="2.170.130.10">
    <property type="entry name" value="TonB-dependent receptor, plug domain"/>
    <property type="match status" value="1"/>
</dbReference>
<dbReference type="PANTHER" id="PTHR30069:SF53">
    <property type="entry name" value="COLICIN I RECEPTOR-RELATED"/>
    <property type="match status" value="1"/>
</dbReference>
<dbReference type="Pfam" id="PF07715">
    <property type="entry name" value="Plug"/>
    <property type="match status" value="1"/>
</dbReference>
<keyword evidence="3 10" id="KW-1134">Transmembrane beta strand</keyword>
<keyword evidence="4 10" id="KW-0812">Transmembrane</keyword>
<evidence type="ECO:0000313" key="16">
    <source>
        <dbReference type="Proteomes" id="UP000241362"/>
    </source>
</evidence>
<dbReference type="EMBL" id="PZKE01000008">
    <property type="protein sequence ID" value="PTE14333.1"/>
    <property type="molecule type" value="Genomic_DNA"/>
</dbReference>
<keyword evidence="5 12" id="KW-0732">Signal</keyword>
<comment type="caution">
    <text evidence="15">The sequence shown here is derived from an EMBL/GenBank/DDBJ whole genome shotgun (WGS) entry which is preliminary data.</text>
</comment>
<keyword evidence="7 11" id="KW-0798">TonB box</keyword>
<keyword evidence="9 10" id="KW-0998">Cell outer membrane</keyword>
<evidence type="ECO:0000256" key="1">
    <source>
        <dbReference type="ARBA" id="ARBA00004571"/>
    </source>
</evidence>
<evidence type="ECO:0000256" key="9">
    <source>
        <dbReference type="ARBA" id="ARBA00023237"/>
    </source>
</evidence>
<dbReference type="GO" id="GO:0009279">
    <property type="term" value="C:cell outer membrane"/>
    <property type="evidence" value="ECO:0007669"/>
    <property type="project" value="UniProtKB-SubCell"/>
</dbReference>
<keyword evidence="15" id="KW-0675">Receptor</keyword>